<keyword evidence="11" id="KW-1185">Reference proteome</keyword>
<keyword evidence="5" id="KW-0067">ATP-binding</keyword>
<sequence>MSTTPHSTHRSGSSREDRHEKPKEKYKDDSVFGITPVVSSSQKRNPTAHQYQLDTEKWEFDRLRSAGVIAGQEVDTDDFEETVERVELIVKDVRPQFLKDYRIGDKTQATVSIVRDPTSDIVKSAQNGSLLVQQMRLEKERQKNSAKPWKIEAGTTLGSIMGVKEISEDEIPDETEEEADWRKKSQFGSLIKSTARTDMSADASFARIQDQRKSLPIFNERDALLRIINDNQVTIIVGETGSGKTTQITQYLLETGHGQFGIIGCTQPRRVAAVSVARRVADERRCELGSEVGYAIRFEDQTSKDTKIKYMTEGVLLRETLTDSLLNKYSVIMMDEAHERSVNTDVLFGLMRRILPKRRDLKFIVTSATMNADRFSQFFGNAPIYTIPGRTFPVDIFHTKQNVPDYVAAASLEAVRIHYNAGEENGDILVFLPGQEDIICCCDDIRKKLEQQPQEKKRDMLILPIYSLLPSEQQARIFDPAPLRKCIVATNIAETSLTVDGIKYVVDAGFCKLKVYNPRIGMDTLQVTPISKANALQRSGRAGRTGPGQCFRLYTEHTFECDLLENTVPEVQRTNLGHIVLLLKSLGISDILSFDFMDPPPSDNIINSLHQLWMMQALDNDGNLTKLGRKMVEFPLDPPLSKMICFSEELGCGSEIVTIVSMLSVPTVFYRPKDKEEEADTAREKFFTDKSDHLTLLTVYEEWMKHRCSRDWCNKNYIHFKAMERVKDIRSQLVEICQQAKVRLKSCHEDYPLIRKCICASYFVQAARMKGFNEYINIRTGVPCFVHPTSALNGLESMSDYLVYHELVLTSKEFMQCVTPVDGAWLAELGPMFFGIKESYDVRKKRRLEGKEDPTELPPPRSLEGTEPVGNMWSRKPQRRSQPLMEMKKVSNSIAVGAHGYENRDYEEDKSSQSVGLNRSMSVQHHPMAPTPVLAPNTPLSSTLRSNSGMRSAKVMARTPSQGTTPHRAGWSVGKQSGNVGVIDGNKKKLLLSLDPSQIRKLASAKK</sequence>
<feature type="region of interest" description="Disordered" evidence="7">
    <location>
        <begin position="1"/>
        <end position="50"/>
    </location>
</feature>
<dbReference type="GO" id="GO:0003724">
    <property type="term" value="F:RNA helicase activity"/>
    <property type="evidence" value="ECO:0007669"/>
    <property type="project" value="UniProtKB-EC"/>
</dbReference>
<evidence type="ECO:0000256" key="2">
    <source>
        <dbReference type="ARBA" id="ARBA00022741"/>
    </source>
</evidence>
<evidence type="ECO:0000256" key="3">
    <source>
        <dbReference type="ARBA" id="ARBA00022801"/>
    </source>
</evidence>
<dbReference type="SMART" id="SM00490">
    <property type="entry name" value="HELICc"/>
    <property type="match status" value="1"/>
</dbReference>
<evidence type="ECO:0000256" key="4">
    <source>
        <dbReference type="ARBA" id="ARBA00022806"/>
    </source>
</evidence>
<dbReference type="EMBL" id="JARBJD010000087">
    <property type="protein sequence ID" value="KAK2953712.1"/>
    <property type="molecule type" value="Genomic_DNA"/>
</dbReference>
<dbReference type="InterPro" id="IPR007502">
    <property type="entry name" value="Helicase-assoc_dom"/>
</dbReference>
<dbReference type="SUPFAM" id="SSF52540">
    <property type="entry name" value="P-loop containing nucleoside triphosphate hydrolases"/>
    <property type="match status" value="1"/>
</dbReference>
<accession>A0ABQ9XS63</accession>
<dbReference type="Pfam" id="PF04408">
    <property type="entry name" value="WHD_HA2"/>
    <property type="match status" value="1"/>
</dbReference>
<feature type="region of interest" description="Disordered" evidence="7">
    <location>
        <begin position="847"/>
        <end position="883"/>
    </location>
</feature>
<feature type="compositionally biased region" description="Polar residues" evidence="7">
    <location>
        <begin position="37"/>
        <end position="50"/>
    </location>
</feature>
<evidence type="ECO:0000256" key="6">
    <source>
        <dbReference type="ARBA" id="ARBA00038040"/>
    </source>
</evidence>
<dbReference type="Gene3D" id="3.40.50.300">
    <property type="entry name" value="P-loop containing nucleotide triphosphate hydrolases"/>
    <property type="match status" value="2"/>
</dbReference>
<evidence type="ECO:0000259" key="8">
    <source>
        <dbReference type="PROSITE" id="PS51192"/>
    </source>
</evidence>
<dbReference type="InterPro" id="IPR048333">
    <property type="entry name" value="HA2_WH"/>
</dbReference>
<gene>
    <name evidence="10" type="ORF">BLNAU_11269</name>
</gene>
<evidence type="ECO:0000256" key="1">
    <source>
        <dbReference type="ARBA" id="ARBA00012552"/>
    </source>
</evidence>
<dbReference type="InterPro" id="IPR027417">
    <property type="entry name" value="P-loop_NTPase"/>
</dbReference>
<evidence type="ECO:0000313" key="11">
    <source>
        <dbReference type="Proteomes" id="UP001281761"/>
    </source>
</evidence>
<evidence type="ECO:0000259" key="9">
    <source>
        <dbReference type="PROSITE" id="PS51194"/>
    </source>
</evidence>
<organism evidence="10 11">
    <name type="scientific">Blattamonas nauphoetae</name>
    <dbReference type="NCBI Taxonomy" id="2049346"/>
    <lineage>
        <taxon>Eukaryota</taxon>
        <taxon>Metamonada</taxon>
        <taxon>Preaxostyla</taxon>
        <taxon>Oxymonadida</taxon>
        <taxon>Blattamonas</taxon>
    </lineage>
</organism>
<dbReference type="SMART" id="SM00847">
    <property type="entry name" value="HA2"/>
    <property type="match status" value="1"/>
</dbReference>
<evidence type="ECO:0000313" key="10">
    <source>
        <dbReference type="EMBL" id="KAK2953712.1"/>
    </source>
</evidence>
<dbReference type="Pfam" id="PF21010">
    <property type="entry name" value="HA2_C"/>
    <property type="match status" value="1"/>
</dbReference>
<dbReference type="PROSITE" id="PS00690">
    <property type="entry name" value="DEAH_ATP_HELICASE"/>
    <property type="match status" value="1"/>
</dbReference>
<comment type="similarity">
    <text evidence="6">Belongs to the DEAD box helicase family. DEAH subfamily. PRP16 sub-subfamily.</text>
</comment>
<proteinExistence type="inferred from homology"/>
<dbReference type="Pfam" id="PF07717">
    <property type="entry name" value="OB_NTP_bind"/>
    <property type="match status" value="1"/>
</dbReference>
<dbReference type="InterPro" id="IPR011545">
    <property type="entry name" value="DEAD/DEAH_box_helicase_dom"/>
</dbReference>
<evidence type="ECO:0000256" key="7">
    <source>
        <dbReference type="SAM" id="MobiDB-lite"/>
    </source>
</evidence>
<dbReference type="Proteomes" id="UP001281761">
    <property type="component" value="Unassembled WGS sequence"/>
</dbReference>
<keyword evidence="4 10" id="KW-0347">Helicase</keyword>
<dbReference type="CDD" id="cd18791">
    <property type="entry name" value="SF2_C_RHA"/>
    <property type="match status" value="1"/>
</dbReference>
<keyword evidence="2" id="KW-0547">Nucleotide-binding</keyword>
<dbReference type="PROSITE" id="PS51192">
    <property type="entry name" value="HELICASE_ATP_BIND_1"/>
    <property type="match status" value="1"/>
</dbReference>
<feature type="domain" description="Helicase C-terminal" evidence="9">
    <location>
        <begin position="414"/>
        <end position="587"/>
    </location>
</feature>
<dbReference type="EC" id="3.6.4.13" evidence="1"/>
<evidence type="ECO:0000256" key="5">
    <source>
        <dbReference type="ARBA" id="ARBA00022840"/>
    </source>
</evidence>
<dbReference type="Pfam" id="PF00270">
    <property type="entry name" value="DEAD"/>
    <property type="match status" value="1"/>
</dbReference>
<feature type="region of interest" description="Disordered" evidence="7">
    <location>
        <begin position="958"/>
        <end position="980"/>
    </location>
</feature>
<feature type="domain" description="Helicase ATP-binding" evidence="8">
    <location>
        <begin position="225"/>
        <end position="388"/>
    </location>
</feature>
<dbReference type="InterPro" id="IPR002464">
    <property type="entry name" value="DNA/RNA_helicase_DEAH_CS"/>
</dbReference>
<feature type="compositionally biased region" description="Basic and acidic residues" evidence="7">
    <location>
        <begin position="13"/>
        <end position="30"/>
    </location>
</feature>
<dbReference type="Gene3D" id="1.20.120.1080">
    <property type="match status" value="1"/>
</dbReference>
<protein>
    <recommendedName>
        <fullName evidence="1">RNA helicase</fullName>
        <ecNumber evidence="1">3.6.4.13</ecNumber>
    </recommendedName>
</protein>
<dbReference type="SMART" id="SM00487">
    <property type="entry name" value="DEXDc"/>
    <property type="match status" value="1"/>
</dbReference>
<dbReference type="PANTHER" id="PTHR18934">
    <property type="entry name" value="ATP-DEPENDENT RNA HELICASE"/>
    <property type="match status" value="1"/>
</dbReference>
<dbReference type="PROSITE" id="PS51194">
    <property type="entry name" value="HELICASE_CTER"/>
    <property type="match status" value="1"/>
</dbReference>
<name>A0ABQ9XS63_9EUKA</name>
<dbReference type="InterPro" id="IPR001650">
    <property type="entry name" value="Helicase_C-like"/>
</dbReference>
<reference evidence="10 11" key="1">
    <citation type="journal article" date="2022" name="bioRxiv">
        <title>Genomics of Preaxostyla Flagellates Illuminates Evolutionary Transitions and the Path Towards Mitochondrial Loss.</title>
        <authorList>
            <person name="Novak L.V.F."/>
            <person name="Treitli S.C."/>
            <person name="Pyrih J."/>
            <person name="Halakuc P."/>
            <person name="Pipaliya S.V."/>
            <person name="Vacek V."/>
            <person name="Brzon O."/>
            <person name="Soukal P."/>
            <person name="Eme L."/>
            <person name="Dacks J.B."/>
            <person name="Karnkowska A."/>
            <person name="Elias M."/>
            <person name="Hampl V."/>
        </authorList>
    </citation>
    <scope>NUCLEOTIDE SEQUENCE [LARGE SCALE GENOMIC DNA]</scope>
    <source>
        <strain evidence="10">NAU3</strain>
        <tissue evidence="10">Gut</tissue>
    </source>
</reference>
<dbReference type="Pfam" id="PF00271">
    <property type="entry name" value="Helicase_C"/>
    <property type="match status" value="1"/>
</dbReference>
<keyword evidence="3 10" id="KW-0378">Hydrolase</keyword>
<dbReference type="InterPro" id="IPR011709">
    <property type="entry name" value="DEAD-box_helicase_OB_fold"/>
</dbReference>
<dbReference type="PANTHER" id="PTHR18934:SF91">
    <property type="entry name" value="PRE-MRNA-SPLICING FACTOR ATP-DEPENDENT RNA HELICASE PRP16"/>
    <property type="match status" value="1"/>
</dbReference>
<comment type="caution">
    <text evidence="10">The sequence shown here is derived from an EMBL/GenBank/DDBJ whole genome shotgun (WGS) entry which is preliminary data.</text>
</comment>
<dbReference type="GO" id="GO:0016787">
    <property type="term" value="F:hydrolase activity"/>
    <property type="evidence" value="ECO:0007669"/>
    <property type="project" value="UniProtKB-KW"/>
</dbReference>
<dbReference type="InterPro" id="IPR014001">
    <property type="entry name" value="Helicase_ATP-bd"/>
</dbReference>